<evidence type="ECO:0000313" key="5">
    <source>
        <dbReference type="WBParaSite" id="Gr19_v10_g3743.t1"/>
    </source>
</evidence>
<dbReference type="InterPro" id="IPR001565">
    <property type="entry name" value="Synaptotagmin"/>
</dbReference>
<dbReference type="GO" id="GO:0030672">
    <property type="term" value="C:synaptic vesicle membrane"/>
    <property type="evidence" value="ECO:0007669"/>
    <property type="project" value="TreeGrafter"/>
</dbReference>
<dbReference type="PANTHER" id="PTHR10024:SF352">
    <property type="entry name" value="SYNAPTOTAGMIN 2"/>
    <property type="match status" value="1"/>
</dbReference>
<dbReference type="Gene3D" id="2.60.40.150">
    <property type="entry name" value="C2 domain"/>
    <property type="match status" value="2"/>
</dbReference>
<dbReference type="GO" id="GO:0001786">
    <property type="term" value="F:phosphatidylserine binding"/>
    <property type="evidence" value="ECO:0007669"/>
    <property type="project" value="TreeGrafter"/>
</dbReference>
<dbReference type="PRINTS" id="PR00399">
    <property type="entry name" value="SYNAPTOTAGMN"/>
</dbReference>
<dbReference type="Pfam" id="PF00168">
    <property type="entry name" value="C2"/>
    <property type="match status" value="2"/>
</dbReference>
<evidence type="ECO:0000256" key="2">
    <source>
        <dbReference type="SAM" id="MobiDB-lite"/>
    </source>
</evidence>
<protein>
    <submittedName>
        <fullName evidence="5">C2 domain-containing protein</fullName>
    </submittedName>
</protein>
<name>A0A914HT71_GLORO</name>
<evidence type="ECO:0000313" key="4">
    <source>
        <dbReference type="Proteomes" id="UP000887572"/>
    </source>
</evidence>
<dbReference type="GO" id="GO:0048488">
    <property type="term" value="P:synaptic vesicle endocytosis"/>
    <property type="evidence" value="ECO:0007669"/>
    <property type="project" value="TreeGrafter"/>
</dbReference>
<dbReference type="Proteomes" id="UP000887572">
    <property type="component" value="Unplaced"/>
</dbReference>
<feature type="region of interest" description="Disordered" evidence="2">
    <location>
        <begin position="65"/>
        <end position="89"/>
    </location>
</feature>
<dbReference type="GO" id="GO:0030424">
    <property type="term" value="C:axon"/>
    <property type="evidence" value="ECO:0007669"/>
    <property type="project" value="TreeGrafter"/>
</dbReference>
<dbReference type="PRINTS" id="PR00360">
    <property type="entry name" value="C2DOMAIN"/>
</dbReference>
<keyword evidence="4" id="KW-1185">Reference proteome</keyword>
<accession>A0A914HT71</accession>
<dbReference type="GO" id="GO:0048791">
    <property type="term" value="P:calcium ion-regulated exocytosis of neurotransmitter"/>
    <property type="evidence" value="ECO:0007669"/>
    <property type="project" value="TreeGrafter"/>
</dbReference>
<dbReference type="GO" id="GO:0000149">
    <property type="term" value="F:SNARE binding"/>
    <property type="evidence" value="ECO:0007669"/>
    <property type="project" value="TreeGrafter"/>
</dbReference>
<evidence type="ECO:0000259" key="3">
    <source>
        <dbReference type="PROSITE" id="PS50004"/>
    </source>
</evidence>
<organism evidence="4 5">
    <name type="scientific">Globodera rostochiensis</name>
    <name type="common">Golden nematode worm</name>
    <name type="synonym">Heterodera rostochiensis</name>
    <dbReference type="NCBI Taxonomy" id="31243"/>
    <lineage>
        <taxon>Eukaryota</taxon>
        <taxon>Metazoa</taxon>
        <taxon>Ecdysozoa</taxon>
        <taxon>Nematoda</taxon>
        <taxon>Chromadorea</taxon>
        <taxon>Rhabditida</taxon>
        <taxon>Tylenchina</taxon>
        <taxon>Tylenchomorpha</taxon>
        <taxon>Tylenchoidea</taxon>
        <taxon>Heteroderidae</taxon>
        <taxon>Heteroderinae</taxon>
        <taxon>Globodera</taxon>
    </lineage>
</organism>
<dbReference type="SUPFAM" id="SSF49562">
    <property type="entry name" value="C2 domain (Calcium/lipid-binding domain, CaLB)"/>
    <property type="match status" value="2"/>
</dbReference>
<dbReference type="GO" id="GO:0005509">
    <property type="term" value="F:calcium ion binding"/>
    <property type="evidence" value="ECO:0007669"/>
    <property type="project" value="TreeGrafter"/>
</dbReference>
<dbReference type="GO" id="GO:0005886">
    <property type="term" value="C:plasma membrane"/>
    <property type="evidence" value="ECO:0007669"/>
    <property type="project" value="TreeGrafter"/>
</dbReference>
<dbReference type="GO" id="GO:0005544">
    <property type="term" value="F:calcium-dependent phospholipid binding"/>
    <property type="evidence" value="ECO:0007669"/>
    <property type="project" value="TreeGrafter"/>
</dbReference>
<reference evidence="5" key="1">
    <citation type="submission" date="2022-11" db="UniProtKB">
        <authorList>
            <consortium name="WormBaseParasite"/>
        </authorList>
    </citation>
    <scope>IDENTIFICATION</scope>
</reference>
<feature type="domain" description="C2" evidence="3">
    <location>
        <begin position="241"/>
        <end position="366"/>
    </location>
</feature>
<dbReference type="InterPro" id="IPR035892">
    <property type="entry name" value="C2_domain_sf"/>
</dbReference>
<evidence type="ECO:0000256" key="1">
    <source>
        <dbReference type="ARBA" id="ARBA00022737"/>
    </source>
</evidence>
<dbReference type="AlphaFoldDB" id="A0A914HT71"/>
<sequence length="388" mass="44778">MFGTVSDTFSRIGGGFITATCSKNALLRIFRLCLPYSQQNSTFRKHSSSIDEFFDEKHPIDPSSCSTTIRHQFSTTSTTSKNSSKVGQQQVVERQNSMPTEEQMPPDLFGQLHFRLDYDFTTNRLMVTILECKDLPAMDRNGMSDPYIKVTILPERKPKFETRIKRNTLNPIFNETFIFKIPYSELLGKTLEIVAYDFDRLSKDDRLGQFFVPLNGVDLGTTTQKWTLFEAPKDVDELESRLGDVCFSIRYRPASGTITVTIMEARNLKKMDVSGSSDPYVKMHLYEGKKLCAKKKTAIKYKTLNPYYNESFQFKMVPDKMDKVHMSITVWDYDKMSKNDFIGEVVLSSVQLQLPSVSLAAQEQWSEMMLTRRPVVRWHTLQPREKEK</sequence>
<dbReference type="GO" id="GO:0030276">
    <property type="term" value="F:clathrin binding"/>
    <property type="evidence" value="ECO:0007669"/>
    <property type="project" value="TreeGrafter"/>
</dbReference>
<dbReference type="GO" id="GO:0031045">
    <property type="term" value="C:dense core granule"/>
    <property type="evidence" value="ECO:0007669"/>
    <property type="project" value="TreeGrafter"/>
</dbReference>
<dbReference type="PANTHER" id="PTHR10024">
    <property type="entry name" value="SYNAPTOTAGMIN"/>
    <property type="match status" value="1"/>
</dbReference>
<dbReference type="SMART" id="SM00239">
    <property type="entry name" value="C2"/>
    <property type="match status" value="2"/>
</dbReference>
<keyword evidence="1" id="KW-0677">Repeat</keyword>
<feature type="domain" description="C2" evidence="3">
    <location>
        <begin position="108"/>
        <end position="227"/>
    </location>
</feature>
<feature type="compositionally biased region" description="Low complexity" evidence="2">
    <location>
        <begin position="74"/>
        <end position="85"/>
    </location>
</feature>
<dbReference type="InterPro" id="IPR000008">
    <property type="entry name" value="C2_dom"/>
</dbReference>
<dbReference type="WBParaSite" id="Gr19_v10_g3743.t1">
    <property type="protein sequence ID" value="Gr19_v10_g3743.t1"/>
    <property type="gene ID" value="Gr19_v10_g3743"/>
</dbReference>
<proteinExistence type="predicted"/>
<dbReference type="PROSITE" id="PS50004">
    <property type="entry name" value="C2"/>
    <property type="match status" value="2"/>
</dbReference>